<name>D6GUH5_PARA5</name>
<keyword evidence="2" id="KW-0805">Transcription regulation</keyword>
<sequence>MAVKACKVCNYLSDEKKCPACGSDDLSLRWKGVIIIADSEKSAIAKEINIGKNGRYAITVE</sequence>
<dbReference type="SUPFAM" id="SSF63393">
    <property type="entry name" value="RNA polymerase subunits"/>
    <property type="match status" value="1"/>
</dbReference>
<feature type="binding site" evidence="2">
    <location>
        <position position="18"/>
    </location>
    <ligand>
        <name>Zn(2+)</name>
        <dbReference type="ChEBI" id="CHEBI:29105"/>
    </ligand>
</feature>
<gene>
    <name evidence="2" type="primary">spt4</name>
    <name evidence="4" type="ORF">BJBARM5_0112</name>
</gene>
<organism evidence="4 5">
    <name type="scientific">Candidatus Parvarchaeum acidophilus ARMAN-5</name>
    <dbReference type="NCBI Taxonomy" id="662762"/>
    <lineage>
        <taxon>Archaea</taxon>
        <taxon>Candidatus Parvarchaeota</taxon>
        <taxon>Candidatus Parvarchaeum</taxon>
    </lineage>
</organism>
<comment type="subunit">
    <text evidence="2">Heterodimer composed of Spt4 and Spt5.</text>
</comment>
<proteinExistence type="inferred from homology"/>
<dbReference type="InterPro" id="IPR007178">
    <property type="entry name" value="Spt4_arch"/>
</dbReference>
<evidence type="ECO:0000313" key="4">
    <source>
        <dbReference type="EMBL" id="EFD93103.1"/>
    </source>
</evidence>
<reference evidence="4 5" key="1">
    <citation type="journal article" date="2010" name="Proc. Natl. Acad. Sci. U.S.A.">
        <title>Enigmatic, ultrasmall, uncultivated Archaea.</title>
        <authorList>
            <person name="Baker B.J."/>
            <person name="Comolli L.R."/>
            <person name="Dick G.J."/>
            <person name="Hauser L.J."/>
            <person name="Hyatt D."/>
            <person name="Dill B.D."/>
            <person name="Land M.L."/>
            <person name="Verberkmoes N.C."/>
            <person name="Hettich R.L."/>
            <person name="Banfield J.F."/>
        </authorList>
    </citation>
    <scope>NUCLEOTIDE SEQUENCE [LARGE SCALE GENOMIC DNA]</scope>
</reference>
<dbReference type="Pfam" id="PF06093">
    <property type="entry name" value="Spt4"/>
    <property type="match status" value="1"/>
</dbReference>
<dbReference type="EMBL" id="GG745546">
    <property type="protein sequence ID" value="EFD93103.1"/>
    <property type="molecule type" value="Genomic_DNA"/>
</dbReference>
<keyword evidence="2" id="KW-0862">Zinc</keyword>
<keyword evidence="4" id="KW-0240">DNA-directed RNA polymerase</keyword>
<evidence type="ECO:0000256" key="1">
    <source>
        <dbReference type="ARBA" id="ARBA00023163"/>
    </source>
</evidence>
<feature type="binding site" evidence="2">
    <location>
        <position position="9"/>
    </location>
    <ligand>
        <name>Zn(2+)</name>
        <dbReference type="ChEBI" id="CHEBI:29105"/>
    </ligand>
</feature>
<dbReference type="PANTHER" id="PTHR40704:SF1">
    <property type="entry name" value="TRANSCRIPTION ELONGATION FACTOR SPT4"/>
    <property type="match status" value="1"/>
</dbReference>
<comment type="function">
    <text evidence="2">Stimulates transcription elongation.</text>
</comment>
<dbReference type="GO" id="GO:0006355">
    <property type="term" value="P:regulation of DNA-templated transcription"/>
    <property type="evidence" value="ECO:0007669"/>
    <property type="project" value="UniProtKB-UniRule"/>
</dbReference>
<dbReference type="PANTHER" id="PTHR40704">
    <property type="entry name" value="TRANSCRIPTION ELONGATION FACTOR SPT4"/>
    <property type="match status" value="1"/>
</dbReference>
<keyword evidence="2" id="KW-0479">Metal-binding</keyword>
<dbReference type="InterPro" id="IPR022800">
    <property type="entry name" value="Spt4/RpoE2_Znf"/>
</dbReference>
<dbReference type="InterPro" id="IPR038589">
    <property type="entry name" value="Spt4_dom_sf"/>
</dbReference>
<dbReference type="AlphaFoldDB" id="D6GUH5"/>
<evidence type="ECO:0000259" key="3">
    <source>
        <dbReference type="SMART" id="SM01389"/>
    </source>
</evidence>
<dbReference type="Proteomes" id="UP000009376">
    <property type="component" value="Unassembled WGS sequence"/>
</dbReference>
<keyword evidence="1 2" id="KW-0804">Transcription</keyword>
<feature type="binding site" evidence="2">
    <location>
        <position position="6"/>
    </location>
    <ligand>
        <name>Zn(2+)</name>
        <dbReference type="ChEBI" id="CHEBI:29105"/>
    </ligand>
</feature>
<accession>D6GUH5</accession>
<dbReference type="NCBIfam" id="NF041664">
    <property type="entry name" value="RNAP_arch_Epp"/>
    <property type="match status" value="1"/>
</dbReference>
<feature type="binding site" evidence="2">
    <location>
        <position position="21"/>
    </location>
    <ligand>
        <name>Zn(2+)</name>
        <dbReference type="ChEBI" id="CHEBI:29105"/>
    </ligand>
</feature>
<dbReference type="GO" id="GO:0000428">
    <property type="term" value="C:DNA-directed RNA polymerase complex"/>
    <property type="evidence" value="ECO:0007669"/>
    <property type="project" value="UniProtKB-KW"/>
</dbReference>
<feature type="domain" description="Spt4/RpoE2 zinc finger" evidence="3">
    <location>
        <begin position="3"/>
        <end position="61"/>
    </location>
</feature>
<dbReference type="GO" id="GO:0008270">
    <property type="term" value="F:zinc ion binding"/>
    <property type="evidence" value="ECO:0007669"/>
    <property type="project" value="UniProtKB-UniRule"/>
</dbReference>
<dbReference type="HAMAP" id="MF_00949">
    <property type="entry name" value="Spt4_arch"/>
    <property type="match status" value="1"/>
</dbReference>
<evidence type="ECO:0000256" key="2">
    <source>
        <dbReference type="HAMAP-Rule" id="MF_00949"/>
    </source>
</evidence>
<evidence type="ECO:0000313" key="5">
    <source>
        <dbReference type="Proteomes" id="UP000009376"/>
    </source>
</evidence>
<dbReference type="InterPro" id="IPR029040">
    <property type="entry name" value="RPABC4/Spt4"/>
</dbReference>
<dbReference type="SMART" id="SM01389">
    <property type="entry name" value="Spt4"/>
    <property type="match status" value="1"/>
</dbReference>
<dbReference type="Gene3D" id="2.20.28.90">
    <property type="match status" value="1"/>
</dbReference>
<protein>
    <recommendedName>
        <fullName evidence="2">Transcription elongation factor Spt4</fullName>
    </recommendedName>
</protein>
<comment type="similarity">
    <text evidence="2">Belongs to the archaeal Spt4 family.</text>
</comment>